<evidence type="ECO:0000256" key="1">
    <source>
        <dbReference type="SAM" id="Phobius"/>
    </source>
</evidence>
<feature type="transmembrane region" description="Helical" evidence="1">
    <location>
        <begin position="39"/>
        <end position="56"/>
    </location>
</feature>
<reference evidence="3" key="1">
    <citation type="journal article" date="2014" name="Genome Announc.">
        <title>Complete Genome Sequence of Campylobacter iguaniorum Strain 1485ET, Isolated from a Bearded Dragon (Pogona vitticeps).</title>
        <authorList>
            <person name="Gilbert M.J."/>
            <person name="Miller W.G."/>
            <person name="Yee E."/>
            <person name="Kik M."/>
            <person name="Wagenaar J.A."/>
            <person name="Duim B."/>
        </authorList>
    </citation>
    <scope>NUCLEOTIDE SEQUENCE [LARGE SCALE GENOMIC DNA]</scope>
    <source>
        <strain evidence="3">1485E</strain>
    </source>
</reference>
<dbReference type="HOGENOM" id="CLU_1222914_0_0_7"/>
<keyword evidence="1" id="KW-1133">Transmembrane helix</keyword>
<evidence type="ECO:0000313" key="2">
    <source>
        <dbReference type="EMBL" id="AII13894.1"/>
    </source>
</evidence>
<keyword evidence="1" id="KW-0812">Transmembrane</keyword>
<gene>
    <name evidence="2" type="ORF">CIG1485E_0014</name>
</gene>
<keyword evidence="1" id="KW-0472">Membrane</keyword>
<keyword evidence="3" id="KW-1185">Reference proteome</keyword>
<dbReference type="AlphaFoldDB" id="A0A076FDL0"/>
<accession>A0A076FDL0</accession>
<feature type="transmembrane region" description="Helical" evidence="1">
    <location>
        <begin position="15"/>
        <end position="33"/>
    </location>
</feature>
<protein>
    <submittedName>
        <fullName evidence="2">Hypothetical membrane protein</fullName>
    </submittedName>
</protein>
<dbReference type="KEGG" id="caj:CIG1485E_0014"/>
<dbReference type="EMBL" id="CP009043">
    <property type="protein sequence ID" value="AII13894.1"/>
    <property type="molecule type" value="Genomic_DNA"/>
</dbReference>
<dbReference type="OrthoDB" id="5362574at2"/>
<sequence length="216" mass="24766">MIELENTRKRLRKKLLGLLCFSGGLGFVVGLGLFFFDPAMAFIGAIFITLLIYYYFKFKLTSEFEASLKEQVLAKFASEFGFEILSQDDPKNNPKSDFLYYSNLPFKDVNFSFYPLFKTKNSDEIYDVCLFDGDQIYFYGMFIKALNLSDYEEKIANLKAVFGCEISCKFDANVAFIYINQGHDSLALNLKTPLNDNGLDISQFRVKLQTILKNLA</sequence>
<proteinExistence type="predicted"/>
<dbReference type="eggNOG" id="ENOG502ZYRF">
    <property type="taxonomic scope" value="Bacteria"/>
</dbReference>
<name>A0A076FDL0_9BACT</name>
<dbReference type="RefSeq" id="WP_038452441.1">
    <property type="nucleotide sequence ID" value="NZ_CP009043.1"/>
</dbReference>
<dbReference type="Proteomes" id="UP000028486">
    <property type="component" value="Chromosome"/>
</dbReference>
<organism evidence="2 3">
    <name type="scientific">Campylobacter iguaniorum</name>
    <dbReference type="NCBI Taxonomy" id="1244531"/>
    <lineage>
        <taxon>Bacteria</taxon>
        <taxon>Pseudomonadati</taxon>
        <taxon>Campylobacterota</taxon>
        <taxon>Epsilonproteobacteria</taxon>
        <taxon>Campylobacterales</taxon>
        <taxon>Campylobacteraceae</taxon>
        <taxon>Campylobacter</taxon>
    </lineage>
</organism>
<evidence type="ECO:0000313" key="3">
    <source>
        <dbReference type="Proteomes" id="UP000028486"/>
    </source>
</evidence>
<dbReference type="STRING" id="1244531.CIG2463D_0014"/>